<proteinExistence type="predicted"/>
<dbReference type="AlphaFoldDB" id="A0A4D6NSK3"/>
<sequence length="62" mass="6616">MAAATLATNLAAANLFRPPSQLRANLPRERQPPWKLVFRPPSRLTVTAPPSSSIRAATAAPP</sequence>
<name>A0A4D6NSK3_VIGUN</name>
<reference evidence="1 2" key="1">
    <citation type="submission" date="2019-04" db="EMBL/GenBank/DDBJ databases">
        <title>An improved genome assembly and genetic linkage map for asparagus bean, Vigna unguiculata ssp. sesquipedialis.</title>
        <authorList>
            <person name="Xia Q."/>
            <person name="Zhang R."/>
            <person name="Dong Y."/>
        </authorList>
    </citation>
    <scope>NUCLEOTIDE SEQUENCE [LARGE SCALE GENOMIC DNA]</scope>
    <source>
        <tissue evidence="1">Leaf</tissue>
    </source>
</reference>
<keyword evidence="2" id="KW-1185">Reference proteome</keyword>
<dbReference type="Proteomes" id="UP000501690">
    <property type="component" value="Linkage Group LG11"/>
</dbReference>
<gene>
    <name evidence="1" type="ORF">DEO72_LG11g1752</name>
</gene>
<organism evidence="1 2">
    <name type="scientific">Vigna unguiculata</name>
    <name type="common">Cowpea</name>
    <dbReference type="NCBI Taxonomy" id="3917"/>
    <lineage>
        <taxon>Eukaryota</taxon>
        <taxon>Viridiplantae</taxon>
        <taxon>Streptophyta</taxon>
        <taxon>Embryophyta</taxon>
        <taxon>Tracheophyta</taxon>
        <taxon>Spermatophyta</taxon>
        <taxon>Magnoliopsida</taxon>
        <taxon>eudicotyledons</taxon>
        <taxon>Gunneridae</taxon>
        <taxon>Pentapetalae</taxon>
        <taxon>rosids</taxon>
        <taxon>fabids</taxon>
        <taxon>Fabales</taxon>
        <taxon>Fabaceae</taxon>
        <taxon>Papilionoideae</taxon>
        <taxon>50 kb inversion clade</taxon>
        <taxon>NPAAA clade</taxon>
        <taxon>indigoferoid/millettioid clade</taxon>
        <taxon>Phaseoleae</taxon>
        <taxon>Vigna</taxon>
    </lineage>
</organism>
<protein>
    <submittedName>
        <fullName evidence="1">Uncharacterized protein</fullName>
    </submittedName>
</protein>
<evidence type="ECO:0000313" key="2">
    <source>
        <dbReference type="Proteomes" id="UP000501690"/>
    </source>
</evidence>
<evidence type="ECO:0000313" key="1">
    <source>
        <dbReference type="EMBL" id="QCE14747.1"/>
    </source>
</evidence>
<dbReference type="EMBL" id="CP039355">
    <property type="protein sequence ID" value="QCE14747.1"/>
    <property type="molecule type" value="Genomic_DNA"/>
</dbReference>
<accession>A0A4D6NSK3</accession>